<name>A0ABY6CTE1_9BACT</name>
<keyword evidence="1" id="KW-0732">Signal</keyword>
<organism evidence="2 3">
    <name type="scientific">Reichenbachiella agarivorans</name>
    <dbReference type="NCBI Taxonomy" id="2979464"/>
    <lineage>
        <taxon>Bacteria</taxon>
        <taxon>Pseudomonadati</taxon>
        <taxon>Bacteroidota</taxon>
        <taxon>Cytophagia</taxon>
        <taxon>Cytophagales</taxon>
        <taxon>Reichenbachiellaceae</taxon>
        <taxon>Reichenbachiella</taxon>
    </lineage>
</organism>
<dbReference type="RefSeq" id="WP_262310088.1">
    <property type="nucleotide sequence ID" value="NZ_CP106679.1"/>
</dbReference>
<proteinExistence type="predicted"/>
<keyword evidence="3" id="KW-1185">Reference proteome</keyword>
<evidence type="ECO:0000313" key="2">
    <source>
        <dbReference type="EMBL" id="UXP32653.1"/>
    </source>
</evidence>
<dbReference type="EMBL" id="CP106679">
    <property type="protein sequence ID" value="UXP32653.1"/>
    <property type="molecule type" value="Genomic_DNA"/>
</dbReference>
<feature type="chain" id="PRO_5047154959" description="Transglutaminase-like superfamily protein" evidence="1">
    <location>
        <begin position="25"/>
        <end position="264"/>
    </location>
</feature>
<evidence type="ECO:0008006" key="4">
    <source>
        <dbReference type="Google" id="ProtNLM"/>
    </source>
</evidence>
<evidence type="ECO:0000313" key="3">
    <source>
        <dbReference type="Proteomes" id="UP001065174"/>
    </source>
</evidence>
<sequence>MQKFGIIIVSFFVCLLLTVDQVSAAVPTGITKLPLFIRDDFGNMPQEKFDAIEQRYVDELAKLKEKQAVIKSDEAFLKHVFYKVHRRFLKNYEKQALFSEIFEVSGKYDCVTGSALLALFLDDLGYAYDVVETDYHVYLMVKVEDREFLMEATDPIYGFATDAKEIEERKSVVLGDAKRINEELALAGVSSDFSRGKPSKVTIIDNRVGIKELAGLHYYNQSLKALNGEDFRKAYQYIVVAQGIYPSKRIKNASSFIFSMAFGD</sequence>
<gene>
    <name evidence="2" type="ORF">N6H18_01550</name>
</gene>
<accession>A0ABY6CTE1</accession>
<reference evidence="2" key="1">
    <citation type="submission" date="2022-09" db="EMBL/GenBank/DDBJ databases">
        <title>Comparative genomics and taxonomic characterization of three novel marine species of genus Reichenbachiella exhibiting antioxidant and polysaccharide degradation activities.</title>
        <authorList>
            <person name="Muhammad N."/>
            <person name="Lee Y.-J."/>
            <person name="Ko J."/>
            <person name="Kim S.-G."/>
        </authorList>
    </citation>
    <scope>NUCLEOTIDE SEQUENCE</scope>
    <source>
        <strain evidence="2">BKB1-1</strain>
    </source>
</reference>
<protein>
    <recommendedName>
        <fullName evidence="4">Transglutaminase-like superfamily protein</fullName>
    </recommendedName>
</protein>
<evidence type="ECO:0000256" key="1">
    <source>
        <dbReference type="SAM" id="SignalP"/>
    </source>
</evidence>
<feature type="signal peptide" evidence="1">
    <location>
        <begin position="1"/>
        <end position="24"/>
    </location>
</feature>
<dbReference type="Proteomes" id="UP001065174">
    <property type="component" value="Chromosome"/>
</dbReference>